<dbReference type="Proteomes" id="UP000253742">
    <property type="component" value="Unassembled WGS sequence"/>
</dbReference>
<name>A0A369UTT6_9ACTN</name>
<protein>
    <recommendedName>
        <fullName evidence="2">A-factor biosynthesis hotdog domain-containing protein</fullName>
    </recommendedName>
</protein>
<dbReference type="Pfam" id="PF03756">
    <property type="entry name" value="AfsA"/>
    <property type="match status" value="2"/>
</dbReference>
<dbReference type="OrthoDB" id="7838374at2"/>
<organism evidence="3 4">
    <name type="scientific">Streptomyces parvulus</name>
    <dbReference type="NCBI Taxonomy" id="146923"/>
    <lineage>
        <taxon>Bacteria</taxon>
        <taxon>Bacillati</taxon>
        <taxon>Actinomycetota</taxon>
        <taxon>Actinomycetes</taxon>
        <taxon>Kitasatosporales</taxon>
        <taxon>Streptomycetaceae</taxon>
        <taxon>Streptomyces</taxon>
    </lineage>
</organism>
<evidence type="ECO:0000259" key="2">
    <source>
        <dbReference type="Pfam" id="PF03756"/>
    </source>
</evidence>
<accession>A0A369UTT6</accession>
<dbReference type="AlphaFoldDB" id="A0A369UTT6"/>
<feature type="region of interest" description="Disordered" evidence="1">
    <location>
        <begin position="1"/>
        <end position="49"/>
    </location>
</feature>
<evidence type="ECO:0000313" key="4">
    <source>
        <dbReference type="Proteomes" id="UP000253742"/>
    </source>
</evidence>
<feature type="non-terminal residue" evidence="3">
    <location>
        <position position="352"/>
    </location>
</feature>
<evidence type="ECO:0000313" key="3">
    <source>
        <dbReference type="EMBL" id="RDD83867.1"/>
    </source>
</evidence>
<dbReference type="RefSeq" id="WP_114534274.1">
    <property type="nucleotide sequence ID" value="NZ_QQBH01000065.1"/>
</dbReference>
<comment type="caution">
    <text evidence="3">The sequence shown here is derived from an EMBL/GenBank/DDBJ whole genome shotgun (WGS) entry which is preliminary data.</text>
</comment>
<dbReference type="EMBL" id="QQBH01000065">
    <property type="protein sequence ID" value="RDD83867.1"/>
    <property type="molecule type" value="Genomic_DNA"/>
</dbReference>
<evidence type="ECO:0000256" key="1">
    <source>
        <dbReference type="SAM" id="MobiDB-lite"/>
    </source>
</evidence>
<dbReference type="GO" id="GO:0016740">
    <property type="term" value="F:transferase activity"/>
    <property type="evidence" value="ECO:0007669"/>
    <property type="project" value="InterPro"/>
</dbReference>
<gene>
    <name evidence="3" type="ORF">DVZ84_38310</name>
</gene>
<dbReference type="InterPro" id="IPR005509">
    <property type="entry name" value="AfsA_hotdog_dom"/>
</dbReference>
<reference evidence="3 4" key="1">
    <citation type="submission" date="2018-07" db="EMBL/GenBank/DDBJ databases">
        <title>Genome guided investigation of antibiotics producing actinomycetales strain isolated from a Macau mangrove ecosystem.</title>
        <authorList>
            <person name="Hu D."/>
        </authorList>
    </citation>
    <scope>NUCLEOTIDE SEQUENCE [LARGE SCALE GENOMIC DNA]</scope>
    <source>
        <strain evidence="3 4">2297</strain>
    </source>
</reference>
<dbReference type="InterPro" id="IPR047757">
    <property type="entry name" value="AfsA-like"/>
</dbReference>
<dbReference type="NCBIfam" id="NF041195">
    <property type="entry name" value="ScbA_BarX_GamBu"/>
    <property type="match status" value="1"/>
</dbReference>
<feature type="domain" description="A-factor biosynthesis hotdog" evidence="2">
    <location>
        <begin position="62"/>
        <end position="197"/>
    </location>
</feature>
<sequence>MTASTFDTARPQAQPDRTPAQPDRVPAQAGRLPARRHTPPAWDHTPPACGPGPWTSTVPRELVHRAAVAEVLLTDWQRHSETHYTITAQWPRGHNFYTPIAGTHHDPLIAAETIRQAGALLAHAEFDVPLGHHFLLEELTLTTNPGQMHVGHAPADLTLHITCTDITRRGRRLTALRYHTTLTREGRPAGHGRISFTVVTPAVYHRIRPAHVFTPTHQPPPLTTPLTPQTVGRHHPHDVVLSPTPHPHHYTLRTNTHHPHLFDHPQDHIPGMLLLEAARQAATATHNHNNPHPTTHHLPTNHTTHYTHYAELDHPTHIHTHPTTNPHTLHITAHQNNHTIFHTTLTTQPTTQ</sequence>
<feature type="domain" description="A-factor biosynthesis hotdog" evidence="2">
    <location>
        <begin position="231"/>
        <end position="347"/>
    </location>
</feature>
<proteinExistence type="predicted"/>